<organism evidence="1 2">
    <name type="scientific">Limnohabitans planktonicus II-D5</name>
    <dbReference type="NCBI Taxonomy" id="1293045"/>
    <lineage>
        <taxon>Bacteria</taxon>
        <taxon>Pseudomonadati</taxon>
        <taxon>Pseudomonadota</taxon>
        <taxon>Betaproteobacteria</taxon>
        <taxon>Burkholderiales</taxon>
        <taxon>Comamonadaceae</taxon>
        <taxon>Limnohabitans</taxon>
    </lineage>
</organism>
<proteinExistence type="predicted"/>
<accession>A0A2T7SQV6</accession>
<keyword evidence="2" id="KW-1185">Reference proteome</keyword>
<evidence type="ECO:0000313" key="2">
    <source>
        <dbReference type="Proteomes" id="UP000037507"/>
    </source>
</evidence>
<sequence>MQGLLWTSSHADGPCRSAVEDPDVWLMEPLRLLPALSVMRATSDSSSTDLRGQAFVMAGIDRFGPTGATVLVGRWSKTPTIRLMGLIRLQPALGAKRASSDSSSTDLRGQAFVMVGIDRFKRTGATVFVGRLSKTPTFGCLTTIACSQRFL</sequence>
<dbReference type="EMBL" id="LFYT02000094">
    <property type="protein sequence ID" value="PVE05213.1"/>
    <property type="molecule type" value="Genomic_DNA"/>
</dbReference>
<protein>
    <submittedName>
        <fullName evidence="1">Uncharacterized protein</fullName>
    </submittedName>
</protein>
<name>A0A2T7SQV6_9BURK</name>
<dbReference type="AlphaFoldDB" id="A0A2T7SQV6"/>
<gene>
    <name evidence="1" type="ORF">H663_020505</name>
</gene>
<reference evidence="1" key="1">
    <citation type="submission" date="2017-04" db="EMBL/GenBank/DDBJ databases">
        <title>Unexpected and diverse lifestyles within the genus Limnohabitans.</title>
        <authorList>
            <person name="Kasalicky V."/>
            <person name="Mehrshad M."/>
            <person name="Andrei S.-A."/>
            <person name="Salcher M."/>
            <person name="Kratochvilova H."/>
            <person name="Simek K."/>
            <person name="Ghai R."/>
        </authorList>
    </citation>
    <scope>NUCLEOTIDE SEQUENCE [LARGE SCALE GENOMIC DNA]</scope>
    <source>
        <strain evidence="1">II-D5</strain>
    </source>
</reference>
<evidence type="ECO:0000313" key="1">
    <source>
        <dbReference type="EMBL" id="PVE05213.1"/>
    </source>
</evidence>
<dbReference type="Proteomes" id="UP000037507">
    <property type="component" value="Unassembled WGS sequence"/>
</dbReference>
<comment type="caution">
    <text evidence="1">The sequence shown here is derived from an EMBL/GenBank/DDBJ whole genome shotgun (WGS) entry which is preliminary data.</text>
</comment>